<dbReference type="Gene3D" id="3.90.550.10">
    <property type="entry name" value="Spore Coat Polysaccharide Biosynthesis Protein SpsA, Chain A"/>
    <property type="match status" value="1"/>
</dbReference>
<reference evidence="2" key="1">
    <citation type="journal article" date="2015" name="Nature">
        <title>Complex archaea that bridge the gap between prokaryotes and eukaryotes.</title>
        <authorList>
            <person name="Spang A."/>
            <person name="Saw J.H."/>
            <person name="Jorgensen S.L."/>
            <person name="Zaremba-Niedzwiedzka K."/>
            <person name="Martijn J."/>
            <person name="Lind A.E."/>
            <person name="van Eijk R."/>
            <person name="Schleper C."/>
            <person name="Guy L."/>
            <person name="Ettema T.J."/>
        </authorList>
    </citation>
    <scope>NUCLEOTIDE SEQUENCE</scope>
</reference>
<protein>
    <recommendedName>
        <fullName evidence="3">Glycosyltransferase 2-like domain-containing protein</fullName>
    </recommendedName>
</protein>
<accession>A0A0F9IXS6</accession>
<feature type="region of interest" description="Disordered" evidence="1">
    <location>
        <begin position="249"/>
        <end position="270"/>
    </location>
</feature>
<evidence type="ECO:0000256" key="1">
    <source>
        <dbReference type="SAM" id="MobiDB-lite"/>
    </source>
</evidence>
<gene>
    <name evidence="2" type="ORF">LCGC14_1890700</name>
</gene>
<dbReference type="SUPFAM" id="SSF53448">
    <property type="entry name" value="Nucleotide-diphospho-sugar transferases"/>
    <property type="match status" value="1"/>
</dbReference>
<organism evidence="2">
    <name type="scientific">marine sediment metagenome</name>
    <dbReference type="NCBI Taxonomy" id="412755"/>
    <lineage>
        <taxon>unclassified sequences</taxon>
        <taxon>metagenomes</taxon>
        <taxon>ecological metagenomes</taxon>
    </lineage>
</organism>
<dbReference type="EMBL" id="LAZR01019627">
    <property type="protein sequence ID" value="KKL91837.1"/>
    <property type="molecule type" value="Genomic_DNA"/>
</dbReference>
<evidence type="ECO:0000313" key="2">
    <source>
        <dbReference type="EMBL" id="KKL91837.1"/>
    </source>
</evidence>
<evidence type="ECO:0008006" key="3">
    <source>
        <dbReference type="Google" id="ProtNLM"/>
    </source>
</evidence>
<dbReference type="AlphaFoldDB" id="A0A0F9IXS6"/>
<sequence>MPKRADIAIVIPHGSRSIEYKGARHSIQAMINEASKQGYTCAICDPSSASVARNRNVGVHLAKKMKVNWLLMADDDMIFPPDTLTRLISAKKEVVSGLCTTRNSPYIITGYKKLDNQRYRDISYEELNQDGLTEVDGVGGACVLVEMGVFDKIPAPWYAMPPSYVTPLLHSLQFHLAGGLSLDKILEQNKVELPTKFSMTDCGVDGEDLYFSGLVKKFGYRIYLDAGLEVGHIGDWVYSLRDHLSYRGKDERTGHTEASPATAENPTDSG</sequence>
<dbReference type="InterPro" id="IPR029044">
    <property type="entry name" value="Nucleotide-diphossugar_trans"/>
</dbReference>
<dbReference type="CDD" id="cd00761">
    <property type="entry name" value="Glyco_tranf_GTA_type"/>
    <property type="match status" value="1"/>
</dbReference>
<comment type="caution">
    <text evidence="2">The sequence shown here is derived from an EMBL/GenBank/DDBJ whole genome shotgun (WGS) entry which is preliminary data.</text>
</comment>
<proteinExistence type="predicted"/>
<name>A0A0F9IXS6_9ZZZZ</name>